<accession>A0A151Z6C2</accession>
<dbReference type="EMBL" id="LODT01000041">
    <property type="protein sequence ID" value="KYQ89502.1"/>
    <property type="molecule type" value="Genomic_DNA"/>
</dbReference>
<gene>
    <name evidence="2" type="ORF">DLAC_10178</name>
</gene>
<protein>
    <submittedName>
        <fullName evidence="2">Uncharacterized protein</fullName>
    </submittedName>
</protein>
<evidence type="ECO:0000256" key="1">
    <source>
        <dbReference type="SAM" id="MobiDB-lite"/>
    </source>
</evidence>
<feature type="compositionally biased region" description="Acidic residues" evidence="1">
    <location>
        <begin position="26"/>
        <end position="37"/>
    </location>
</feature>
<sequence>MVNNKRNLSTHDGKKNRVKKLKQVVEVDDSDESDDEKTETVSNEINQKTLDNIKGKQIEEAKEIIRQMYENPKLANEMNGISMNSSIKEAVKSNKNYFHLNSNSLFLPRLDPPENPVNPVNPLVNTPVSLVAQSTPTEPLSAKQVLEKSLFQKLNTPYRSRTVVMLKDLLVEIESWYVEKILDLKNELRFKESIETNDALKLNSDQLKYLLNNMHKN</sequence>
<proteinExistence type="predicted"/>
<keyword evidence="3" id="KW-1185">Reference proteome</keyword>
<dbReference type="InParanoid" id="A0A151Z6C2"/>
<dbReference type="AlphaFoldDB" id="A0A151Z6C2"/>
<name>A0A151Z6C2_TIELA</name>
<evidence type="ECO:0000313" key="2">
    <source>
        <dbReference type="EMBL" id="KYQ89502.1"/>
    </source>
</evidence>
<organism evidence="2 3">
    <name type="scientific">Tieghemostelium lacteum</name>
    <name type="common">Slime mold</name>
    <name type="synonym">Dictyostelium lacteum</name>
    <dbReference type="NCBI Taxonomy" id="361077"/>
    <lineage>
        <taxon>Eukaryota</taxon>
        <taxon>Amoebozoa</taxon>
        <taxon>Evosea</taxon>
        <taxon>Eumycetozoa</taxon>
        <taxon>Dictyostelia</taxon>
        <taxon>Dictyosteliales</taxon>
        <taxon>Raperosteliaceae</taxon>
        <taxon>Tieghemostelium</taxon>
    </lineage>
</organism>
<reference evidence="2 3" key="1">
    <citation type="submission" date="2015-12" db="EMBL/GenBank/DDBJ databases">
        <title>Dictyostelia acquired genes for synthesis and detection of signals that induce cell-type specialization by lateral gene transfer from prokaryotes.</title>
        <authorList>
            <person name="Gloeckner G."/>
            <person name="Schaap P."/>
        </authorList>
    </citation>
    <scope>NUCLEOTIDE SEQUENCE [LARGE SCALE GENOMIC DNA]</scope>
    <source>
        <strain evidence="2 3">TK</strain>
    </source>
</reference>
<feature type="region of interest" description="Disordered" evidence="1">
    <location>
        <begin position="1"/>
        <end position="42"/>
    </location>
</feature>
<comment type="caution">
    <text evidence="2">The sequence shown here is derived from an EMBL/GenBank/DDBJ whole genome shotgun (WGS) entry which is preliminary data.</text>
</comment>
<dbReference type="Proteomes" id="UP000076078">
    <property type="component" value="Unassembled WGS sequence"/>
</dbReference>
<evidence type="ECO:0000313" key="3">
    <source>
        <dbReference type="Proteomes" id="UP000076078"/>
    </source>
</evidence>